<dbReference type="AlphaFoldDB" id="W9R7N0"/>
<protein>
    <submittedName>
        <fullName evidence="1">Uncharacterized protein</fullName>
    </submittedName>
</protein>
<gene>
    <name evidence="1" type="ORF">L484_004496</name>
</gene>
<proteinExistence type="predicted"/>
<accession>W9R7N0</accession>
<name>W9R7N0_9ROSA</name>
<organism evidence="1 2">
    <name type="scientific">Morus notabilis</name>
    <dbReference type="NCBI Taxonomy" id="981085"/>
    <lineage>
        <taxon>Eukaryota</taxon>
        <taxon>Viridiplantae</taxon>
        <taxon>Streptophyta</taxon>
        <taxon>Embryophyta</taxon>
        <taxon>Tracheophyta</taxon>
        <taxon>Spermatophyta</taxon>
        <taxon>Magnoliopsida</taxon>
        <taxon>eudicotyledons</taxon>
        <taxon>Gunneridae</taxon>
        <taxon>Pentapetalae</taxon>
        <taxon>rosids</taxon>
        <taxon>fabids</taxon>
        <taxon>Rosales</taxon>
        <taxon>Moraceae</taxon>
        <taxon>Moreae</taxon>
        <taxon>Morus</taxon>
    </lineage>
</organism>
<dbReference type="EMBL" id="KE343759">
    <property type="protein sequence ID" value="EXB40146.1"/>
    <property type="molecule type" value="Genomic_DNA"/>
</dbReference>
<reference evidence="2" key="1">
    <citation type="submission" date="2013-01" db="EMBL/GenBank/DDBJ databases">
        <title>Draft Genome Sequence of a Mulberry Tree, Morus notabilis C.K. Schneid.</title>
        <authorList>
            <person name="He N."/>
            <person name="Zhao S."/>
        </authorList>
    </citation>
    <scope>NUCLEOTIDE SEQUENCE</scope>
</reference>
<dbReference type="Proteomes" id="UP000030645">
    <property type="component" value="Unassembled WGS sequence"/>
</dbReference>
<sequence>MDSLEMIKWKWTEVARGWHAGLVGLPKKSFKELRDIRDGCNVWTSHVLLISDSTGSLASD</sequence>
<keyword evidence="2" id="KW-1185">Reference proteome</keyword>
<evidence type="ECO:0000313" key="1">
    <source>
        <dbReference type="EMBL" id="EXB40146.1"/>
    </source>
</evidence>
<evidence type="ECO:0000313" key="2">
    <source>
        <dbReference type="Proteomes" id="UP000030645"/>
    </source>
</evidence>